<keyword evidence="1" id="KW-0812">Transmembrane</keyword>
<keyword evidence="1" id="KW-1133">Transmembrane helix</keyword>
<keyword evidence="1" id="KW-0472">Membrane</keyword>
<dbReference type="EMBL" id="JAURUO010000008">
    <property type="protein sequence ID" value="MDP9728834.1"/>
    <property type="molecule type" value="Genomic_DNA"/>
</dbReference>
<gene>
    <name evidence="2" type="ORF">J2S04_001785</name>
</gene>
<proteinExistence type="predicted"/>
<name>A0ABT9LX47_9BACL</name>
<sequence>MELYGIQITGFLAWILRILFFLYFMPLKRNAVRVVLEFFSTFITGRFLVPVWSSRFPENHTISTVLDTISS</sequence>
<accession>A0ABT9LX47</accession>
<comment type="caution">
    <text evidence="2">The sequence shown here is derived from an EMBL/GenBank/DDBJ whole genome shotgun (WGS) entry which is preliminary data.</text>
</comment>
<evidence type="ECO:0000313" key="2">
    <source>
        <dbReference type="EMBL" id="MDP9728834.1"/>
    </source>
</evidence>
<evidence type="ECO:0008006" key="4">
    <source>
        <dbReference type="Google" id="ProtNLM"/>
    </source>
</evidence>
<evidence type="ECO:0000256" key="1">
    <source>
        <dbReference type="SAM" id="Phobius"/>
    </source>
</evidence>
<reference evidence="2 3" key="1">
    <citation type="submission" date="2023-07" db="EMBL/GenBank/DDBJ databases">
        <title>Genomic Encyclopedia of Type Strains, Phase IV (KMG-IV): sequencing the most valuable type-strain genomes for metagenomic binning, comparative biology and taxonomic classification.</title>
        <authorList>
            <person name="Goeker M."/>
        </authorList>
    </citation>
    <scope>NUCLEOTIDE SEQUENCE [LARGE SCALE GENOMIC DNA]</scope>
    <source>
        <strain evidence="2 3">DSM 25924</strain>
    </source>
</reference>
<evidence type="ECO:0000313" key="3">
    <source>
        <dbReference type="Proteomes" id="UP001229209"/>
    </source>
</evidence>
<organism evidence="2 3">
    <name type="scientific">Alicyclobacillus tolerans</name>
    <dbReference type="NCBI Taxonomy" id="90970"/>
    <lineage>
        <taxon>Bacteria</taxon>
        <taxon>Bacillati</taxon>
        <taxon>Bacillota</taxon>
        <taxon>Bacilli</taxon>
        <taxon>Bacillales</taxon>
        <taxon>Alicyclobacillaceae</taxon>
        <taxon>Alicyclobacillus</taxon>
    </lineage>
</organism>
<feature type="transmembrane region" description="Helical" evidence="1">
    <location>
        <begin position="6"/>
        <end position="24"/>
    </location>
</feature>
<dbReference type="Proteomes" id="UP001229209">
    <property type="component" value="Unassembled WGS sequence"/>
</dbReference>
<protein>
    <recommendedName>
        <fullName evidence="4">YggT family protein</fullName>
    </recommendedName>
</protein>
<keyword evidence="3" id="KW-1185">Reference proteome</keyword>
<feature type="transmembrane region" description="Helical" evidence="1">
    <location>
        <begin position="31"/>
        <end position="49"/>
    </location>
</feature>